<proteinExistence type="inferred from homology"/>
<gene>
    <name evidence="7" type="ORF">D0869_08421</name>
</gene>
<accession>A0A3M6WLE8</accession>
<evidence type="ECO:0000256" key="5">
    <source>
        <dbReference type="RuleBase" id="RU004374"/>
    </source>
</evidence>
<dbReference type="GO" id="GO:0000340">
    <property type="term" value="F:RNA 7-methylguanosine cap binding"/>
    <property type="evidence" value="ECO:0007669"/>
    <property type="project" value="TreeGrafter"/>
</dbReference>
<dbReference type="EMBL" id="QWIJ01000727">
    <property type="protein sequence ID" value="RMX79299.1"/>
    <property type="molecule type" value="Genomic_DNA"/>
</dbReference>
<dbReference type="InterPro" id="IPR001040">
    <property type="entry name" value="TIF_eIF_4E"/>
</dbReference>
<keyword evidence="4 5" id="KW-0648">Protein biosynthesis</keyword>
<feature type="compositionally biased region" description="Low complexity" evidence="6">
    <location>
        <begin position="74"/>
        <end position="88"/>
    </location>
</feature>
<dbReference type="PANTHER" id="PTHR11960">
    <property type="entry name" value="EUKARYOTIC TRANSLATION INITIATION FACTOR 4E RELATED"/>
    <property type="match status" value="1"/>
</dbReference>
<dbReference type="SUPFAM" id="SSF55418">
    <property type="entry name" value="eIF4e-like"/>
    <property type="match status" value="1"/>
</dbReference>
<evidence type="ECO:0000313" key="7">
    <source>
        <dbReference type="EMBL" id="RMX79299.1"/>
    </source>
</evidence>
<dbReference type="OrthoDB" id="17977at2759"/>
<dbReference type="GO" id="GO:0003743">
    <property type="term" value="F:translation initiation factor activity"/>
    <property type="evidence" value="ECO:0007669"/>
    <property type="project" value="UniProtKB-KW"/>
</dbReference>
<evidence type="ECO:0000256" key="1">
    <source>
        <dbReference type="ARBA" id="ARBA00022540"/>
    </source>
</evidence>
<evidence type="ECO:0000256" key="3">
    <source>
        <dbReference type="ARBA" id="ARBA00022884"/>
    </source>
</evidence>
<dbReference type="PANTHER" id="PTHR11960:SF66">
    <property type="entry name" value="EUKARYOTIC TRANSLATION INITIATION FACTOR 4E TYPE 3"/>
    <property type="match status" value="1"/>
</dbReference>
<evidence type="ECO:0000256" key="6">
    <source>
        <dbReference type="SAM" id="MobiDB-lite"/>
    </source>
</evidence>
<evidence type="ECO:0000256" key="2">
    <source>
        <dbReference type="ARBA" id="ARBA00022845"/>
    </source>
</evidence>
<feature type="region of interest" description="Disordered" evidence="6">
    <location>
        <begin position="65"/>
        <end position="104"/>
    </location>
</feature>
<sequence>MAPSIMAETANDTPQLRLPTLAAEDGTPTSSPARGAEMKNFLQARLQKNRAPPLKHTWDFYHDRQDRSHSTNLSNAVSSNSESASSSEHTGTNGSATPAGKGAGGVADYEARLEHLAVIDDIRKFWNVFNNFPLTLLSLRDSIHLFHSGTKPVWEDPRNVHGGSWTFRVPKAHAEEFWKQICLMAIGNTLQDAVEDPQRVRFQDDICGVSLGVRFNSMLIQIWNRDGSHEAGVQRVLETVLDRLADELQPREGSYYYKKHSEHAGFSAPVGVAGSPTSTSSGSRPTSSMGQQLQEHGGSIDAVLGEGS</sequence>
<feature type="compositionally biased region" description="Low complexity" evidence="6">
    <location>
        <begin position="274"/>
        <end position="288"/>
    </location>
</feature>
<evidence type="ECO:0000256" key="4">
    <source>
        <dbReference type="ARBA" id="ARBA00022917"/>
    </source>
</evidence>
<keyword evidence="3 5" id="KW-0694">RNA-binding</keyword>
<organism evidence="7 8">
    <name type="scientific">Hortaea werneckii</name>
    <name type="common">Black yeast</name>
    <name type="synonym">Cladosporium werneckii</name>
    <dbReference type="NCBI Taxonomy" id="91943"/>
    <lineage>
        <taxon>Eukaryota</taxon>
        <taxon>Fungi</taxon>
        <taxon>Dikarya</taxon>
        <taxon>Ascomycota</taxon>
        <taxon>Pezizomycotina</taxon>
        <taxon>Dothideomycetes</taxon>
        <taxon>Dothideomycetidae</taxon>
        <taxon>Mycosphaerellales</taxon>
        <taxon>Teratosphaeriaceae</taxon>
        <taxon>Hortaea</taxon>
    </lineage>
</organism>
<keyword evidence="1 5" id="KW-0396">Initiation factor</keyword>
<protein>
    <recommendedName>
        <fullName evidence="9">Translation initiation factor eIF4e</fullName>
    </recommendedName>
</protein>
<dbReference type="VEuPathDB" id="FungiDB:BTJ68_12689"/>
<feature type="region of interest" description="Disordered" evidence="6">
    <location>
        <begin position="266"/>
        <end position="308"/>
    </location>
</feature>
<reference evidence="7 8" key="1">
    <citation type="journal article" date="2018" name="BMC Genomics">
        <title>Genomic evidence for intraspecific hybridization in a clonal and extremely halotolerant yeast.</title>
        <authorList>
            <person name="Gostincar C."/>
            <person name="Stajich J.E."/>
            <person name="Zupancic J."/>
            <person name="Zalar P."/>
            <person name="Gunde-Cimerman N."/>
        </authorList>
    </citation>
    <scope>NUCLEOTIDE SEQUENCE [LARGE SCALE GENOMIC DNA]</scope>
    <source>
        <strain evidence="7 8">EXF-6656</strain>
    </source>
</reference>
<name>A0A3M6WLE8_HORWE</name>
<comment type="similarity">
    <text evidence="5">Belongs to the eukaryotic initiation factor 4E family.</text>
</comment>
<dbReference type="GO" id="GO:0016281">
    <property type="term" value="C:eukaryotic translation initiation factor 4F complex"/>
    <property type="evidence" value="ECO:0007669"/>
    <property type="project" value="TreeGrafter"/>
</dbReference>
<dbReference type="Proteomes" id="UP000281245">
    <property type="component" value="Unassembled WGS sequence"/>
</dbReference>
<evidence type="ECO:0008006" key="9">
    <source>
        <dbReference type="Google" id="ProtNLM"/>
    </source>
</evidence>
<dbReference type="Pfam" id="PF01652">
    <property type="entry name" value="IF4E"/>
    <property type="match status" value="1"/>
</dbReference>
<dbReference type="InterPro" id="IPR023398">
    <property type="entry name" value="TIF_eIF4e-like"/>
</dbReference>
<comment type="caution">
    <text evidence="7">The sequence shown here is derived from an EMBL/GenBank/DDBJ whole genome shotgun (WGS) entry which is preliminary data.</text>
</comment>
<dbReference type="Gene3D" id="3.30.760.10">
    <property type="entry name" value="RNA Cap, Translation Initiation Factor Eif4e"/>
    <property type="match status" value="1"/>
</dbReference>
<keyword evidence="2" id="KW-0810">Translation regulation</keyword>
<feature type="region of interest" description="Disordered" evidence="6">
    <location>
        <begin position="1"/>
        <end position="42"/>
    </location>
</feature>
<evidence type="ECO:0000313" key="8">
    <source>
        <dbReference type="Proteomes" id="UP000281245"/>
    </source>
</evidence>
<dbReference type="GO" id="GO:0006417">
    <property type="term" value="P:regulation of translation"/>
    <property type="evidence" value="ECO:0007669"/>
    <property type="project" value="UniProtKB-KW"/>
</dbReference>
<dbReference type="AlphaFoldDB" id="A0A3M6WLE8"/>